<dbReference type="EMBL" id="JAWLRA010000022">
    <property type="protein sequence ID" value="MDW3126586.1"/>
    <property type="molecule type" value="Genomic_DNA"/>
</dbReference>
<comment type="similarity">
    <text evidence="1">Belongs to the MobA/MobL family.</text>
</comment>
<dbReference type="InterPro" id="IPR005053">
    <property type="entry name" value="MobA_MobL"/>
</dbReference>
<reference evidence="5" key="1">
    <citation type="submission" date="2023-10" db="EMBL/GenBank/DDBJ databases">
        <title>Rapid discrimination of Bifidobacterium longum Subspecies based on MALDI-TOF MS and Machine Learning.</title>
        <authorList>
            <person name="Chen J."/>
        </authorList>
    </citation>
    <scope>NUCLEOTIDE SEQUENCE</scope>
    <source>
        <strain evidence="5">YGMCC0039</strain>
    </source>
</reference>
<feature type="region of interest" description="Disordered" evidence="3">
    <location>
        <begin position="1"/>
        <end position="25"/>
    </location>
</feature>
<evidence type="ECO:0000256" key="1">
    <source>
        <dbReference type="ARBA" id="ARBA00010873"/>
    </source>
</evidence>
<evidence type="ECO:0000256" key="2">
    <source>
        <dbReference type="ARBA" id="ARBA00022971"/>
    </source>
</evidence>
<dbReference type="AlphaFoldDB" id="A0AB35SCE3"/>
<evidence type="ECO:0000313" key="6">
    <source>
        <dbReference type="Proteomes" id="UP001277803"/>
    </source>
</evidence>
<keyword evidence="2" id="KW-0184">Conjugation</keyword>
<feature type="domain" description="MobA/MobL protein" evidence="4">
    <location>
        <begin position="8"/>
        <end position="73"/>
    </location>
</feature>
<evidence type="ECO:0000313" key="5">
    <source>
        <dbReference type="EMBL" id="MDW3126586.1"/>
    </source>
</evidence>
<evidence type="ECO:0000256" key="3">
    <source>
        <dbReference type="SAM" id="MobiDB-lite"/>
    </source>
</evidence>
<organism evidence="5 6">
    <name type="scientific">Bifidobacterium longum</name>
    <dbReference type="NCBI Taxonomy" id="216816"/>
    <lineage>
        <taxon>Bacteria</taxon>
        <taxon>Bacillati</taxon>
        <taxon>Actinomycetota</taxon>
        <taxon>Actinomycetes</taxon>
        <taxon>Bifidobacteriales</taxon>
        <taxon>Bifidobacteriaceae</taxon>
        <taxon>Bifidobacterium</taxon>
    </lineage>
</organism>
<proteinExistence type="inferred from homology"/>
<feature type="region of interest" description="Disordered" evidence="3">
    <location>
        <begin position="71"/>
        <end position="92"/>
    </location>
</feature>
<gene>
    <name evidence="5" type="ORF">RS890_05665</name>
</gene>
<protein>
    <submittedName>
        <fullName evidence="5">MobA/MobL family protein</fullName>
    </submittedName>
</protein>
<dbReference type="Proteomes" id="UP001277803">
    <property type="component" value="Unassembled WGS sequence"/>
</dbReference>
<comment type="caution">
    <text evidence="5">The sequence shown here is derived from an EMBL/GenBank/DDBJ whole genome shotgun (WGS) entry which is preliminary data.</text>
</comment>
<evidence type="ECO:0000259" key="4">
    <source>
        <dbReference type="Pfam" id="PF03389"/>
    </source>
</evidence>
<name>A0AB35SCE3_BIFLN</name>
<dbReference type="Pfam" id="PF03389">
    <property type="entry name" value="MobA_MobL"/>
    <property type="match status" value="1"/>
</dbReference>
<dbReference type="Gene3D" id="3.30.930.30">
    <property type="match status" value="1"/>
</dbReference>
<feature type="compositionally biased region" description="Polar residues" evidence="3">
    <location>
        <begin position="79"/>
        <end position="90"/>
    </location>
</feature>
<sequence length="129" mass="14628">MHETGRQKADKRNRRQWKRTSVSLNPLDQKAKLKALRESWANTCNTRLPETARIDHRSLEAAYLPHAPASAHGQVPLHQGTQPQSVQAEQHPSVERAKLNVKPHGILHFFFHTTNETARPLHTKIGRAG</sequence>
<feature type="compositionally biased region" description="Basic and acidic residues" evidence="3">
    <location>
        <begin position="1"/>
        <end position="10"/>
    </location>
</feature>
<accession>A0AB35SCE3</accession>